<evidence type="ECO:0000313" key="2">
    <source>
        <dbReference type="Proteomes" id="UP000516764"/>
    </source>
</evidence>
<dbReference type="EMBL" id="CP061813">
    <property type="protein sequence ID" value="QOD61963.1"/>
    <property type="molecule type" value="Genomic_DNA"/>
</dbReference>
<sequence>MSNVFTWTNYNGVEPEISSLRFTAGVAGVDIGTPPNQRTISIGGSINF</sequence>
<dbReference type="AlphaFoldDB" id="A0A7L8AJ09"/>
<evidence type="ECO:0000313" key="1">
    <source>
        <dbReference type="EMBL" id="QOD61963.1"/>
    </source>
</evidence>
<gene>
    <name evidence="1" type="ORF">H9I45_05840</name>
</gene>
<organism evidence="1 2">
    <name type="scientific">Polaribacter haliotis</name>
    <dbReference type="NCBI Taxonomy" id="1888915"/>
    <lineage>
        <taxon>Bacteria</taxon>
        <taxon>Pseudomonadati</taxon>
        <taxon>Bacteroidota</taxon>
        <taxon>Flavobacteriia</taxon>
        <taxon>Flavobacteriales</taxon>
        <taxon>Flavobacteriaceae</taxon>
    </lineage>
</organism>
<proteinExistence type="predicted"/>
<keyword evidence="2" id="KW-1185">Reference proteome</keyword>
<protein>
    <recommendedName>
        <fullName evidence="3">TonB-dependent receptor</fullName>
    </recommendedName>
</protein>
<reference evidence="1 2" key="1">
    <citation type="journal article" date="2016" name="Int. J. Syst. Evol. Microbiol.">
        <title>Polaribacter haliotis sp. nov., isolated from the gut of abalone Haliotis discus hannai.</title>
        <authorList>
            <person name="Kim Y.O."/>
            <person name="Park I.S."/>
            <person name="Park S."/>
            <person name="Nam B.H."/>
            <person name="Park J.M."/>
            <person name="Kim D.G."/>
            <person name="Yoon J.H."/>
        </authorList>
    </citation>
    <scope>NUCLEOTIDE SEQUENCE [LARGE SCALE GENOMIC DNA]</scope>
    <source>
        <strain evidence="1 2">KCTC 52418</strain>
    </source>
</reference>
<dbReference type="KEGG" id="phal:H9I45_05840"/>
<accession>A0A7L8AJ09</accession>
<name>A0A7L8AJ09_9FLAO</name>
<dbReference type="RefSeq" id="WP_176397530.1">
    <property type="nucleotide sequence ID" value="NZ_CP061813.1"/>
</dbReference>
<evidence type="ECO:0008006" key="3">
    <source>
        <dbReference type="Google" id="ProtNLM"/>
    </source>
</evidence>
<dbReference type="Proteomes" id="UP000516764">
    <property type="component" value="Chromosome"/>
</dbReference>